<dbReference type="VEuPathDB" id="FungiDB:A1Q1_00608"/>
<feature type="compositionally biased region" description="Pro residues" evidence="1">
    <location>
        <begin position="1"/>
        <end position="11"/>
    </location>
</feature>
<dbReference type="KEGG" id="tasa:A1Q1_00608"/>
<evidence type="ECO:0000256" key="1">
    <source>
        <dbReference type="SAM" id="MobiDB-lite"/>
    </source>
</evidence>
<protein>
    <recommendedName>
        <fullName evidence="2">N-acetyltransferase ESCO acetyl-transferase domain-containing protein</fullName>
    </recommendedName>
</protein>
<dbReference type="GeneID" id="25984122"/>
<organism evidence="3 4">
    <name type="scientific">Trichosporon asahii var. asahii (strain ATCC 90039 / CBS 2479 / JCM 2466 / KCTC 7840 / NBRC 103889/ NCYC 2677 / UAMH 7654)</name>
    <name type="common">Yeast</name>
    <dbReference type="NCBI Taxonomy" id="1186058"/>
    <lineage>
        <taxon>Eukaryota</taxon>
        <taxon>Fungi</taxon>
        <taxon>Dikarya</taxon>
        <taxon>Basidiomycota</taxon>
        <taxon>Agaricomycotina</taxon>
        <taxon>Tremellomycetes</taxon>
        <taxon>Trichosporonales</taxon>
        <taxon>Trichosporonaceae</taxon>
        <taxon>Trichosporon</taxon>
    </lineage>
</organism>
<proteinExistence type="predicted"/>
<dbReference type="PANTHER" id="PTHR45884:SF2">
    <property type="entry name" value="N-ACETYLTRANSFERASE ECO"/>
    <property type="match status" value="1"/>
</dbReference>
<dbReference type="Gene3D" id="3.40.630.30">
    <property type="match status" value="1"/>
</dbReference>
<dbReference type="GO" id="GO:0005634">
    <property type="term" value="C:nucleus"/>
    <property type="evidence" value="ECO:0007669"/>
    <property type="project" value="TreeGrafter"/>
</dbReference>
<dbReference type="Proteomes" id="UP000002748">
    <property type="component" value="Unassembled WGS sequence"/>
</dbReference>
<dbReference type="Pfam" id="PF13880">
    <property type="entry name" value="Acetyltransf_13"/>
    <property type="match status" value="1"/>
</dbReference>
<reference evidence="3 4" key="1">
    <citation type="journal article" date="2012" name="Eukaryot. Cell">
        <title>Draft genome sequence of CBS 2479, the standard type strain of Trichosporon asahii.</title>
        <authorList>
            <person name="Yang R.Y."/>
            <person name="Li H.T."/>
            <person name="Zhu H."/>
            <person name="Zhou G.P."/>
            <person name="Wang M."/>
            <person name="Wang L."/>
        </authorList>
    </citation>
    <scope>NUCLEOTIDE SEQUENCE [LARGE SCALE GENOMIC DNA]</scope>
    <source>
        <strain evidence="4">ATCC 90039 / CBS 2479 / JCM 2466 / KCTC 7840 / NCYC 2677 / UAMH 7654</strain>
    </source>
</reference>
<dbReference type="AlphaFoldDB" id="J5TBL2"/>
<evidence type="ECO:0000313" key="4">
    <source>
        <dbReference type="Proteomes" id="UP000002748"/>
    </source>
</evidence>
<sequence length="306" mass="33088">MLFTPSPPSTPPKVLKRRATSEPTSPSPKKPLADVDTNRSSSPLTTSSTPKLPPVPAKPKQGTLLGFITRKPATARPTKRPRDDELAEKKVKSKRNEQLVFTQGTRQTCKQCNMAWMRGVDDELHAQHHSRVLDGVPVTKAQSFSWTLATSKPLAKGSAAIYMADYTAGKVTEACDAVDRVLSAATLPAEVRGKCKVFLAVVGTRIVGVTVSQPIKHAMAVIEDSGDAVKCDPKRLPTPLGIHRVFTVPSLRGQGLAAAMLDAAAGHTVYGRSFKPEEAAFSQPTEGGRKVMRKWGVTRVFEEDDQ</sequence>
<dbReference type="HOGENOM" id="CLU_073121_0_0_1"/>
<feature type="domain" description="N-acetyltransferase ESCO acetyl-transferase" evidence="2">
    <location>
        <begin position="240"/>
        <end position="297"/>
    </location>
</feature>
<feature type="compositionally biased region" description="Low complexity" evidence="1">
    <location>
        <begin position="40"/>
        <end position="50"/>
    </location>
</feature>
<dbReference type="RefSeq" id="XP_014181398.1">
    <property type="nucleotide sequence ID" value="XM_014325923.1"/>
</dbReference>
<dbReference type="InterPro" id="IPR016181">
    <property type="entry name" value="Acyl_CoA_acyltransferase"/>
</dbReference>
<dbReference type="GO" id="GO:0000785">
    <property type="term" value="C:chromatin"/>
    <property type="evidence" value="ECO:0007669"/>
    <property type="project" value="TreeGrafter"/>
</dbReference>
<dbReference type="GO" id="GO:0061733">
    <property type="term" value="F:protein-lysine-acetyltransferase activity"/>
    <property type="evidence" value="ECO:0007669"/>
    <property type="project" value="TreeGrafter"/>
</dbReference>
<evidence type="ECO:0000313" key="3">
    <source>
        <dbReference type="EMBL" id="EJT50141.1"/>
    </source>
</evidence>
<dbReference type="EMBL" id="ALBS01000126">
    <property type="protein sequence ID" value="EJT50141.1"/>
    <property type="molecule type" value="Genomic_DNA"/>
</dbReference>
<comment type="caution">
    <text evidence="3">The sequence shown here is derived from an EMBL/GenBank/DDBJ whole genome shotgun (WGS) entry which is preliminary data.</text>
</comment>
<dbReference type="InterPro" id="IPR028009">
    <property type="entry name" value="ESCO_Acetyltransf_dom"/>
</dbReference>
<evidence type="ECO:0000259" key="2">
    <source>
        <dbReference type="Pfam" id="PF13880"/>
    </source>
</evidence>
<feature type="region of interest" description="Disordered" evidence="1">
    <location>
        <begin position="1"/>
        <end position="97"/>
    </location>
</feature>
<dbReference type="OrthoDB" id="428854at2759"/>
<gene>
    <name evidence="3" type="ORF">A1Q1_00608</name>
</gene>
<dbReference type="PANTHER" id="PTHR45884">
    <property type="entry name" value="N-ACETYLTRANSFERASE ECO"/>
    <property type="match status" value="1"/>
</dbReference>
<feature type="compositionally biased region" description="Basic and acidic residues" evidence="1">
    <location>
        <begin position="80"/>
        <end position="97"/>
    </location>
</feature>
<dbReference type="GO" id="GO:0007064">
    <property type="term" value="P:mitotic sister chromatid cohesion"/>
    <property type="evidence" value="ECO:0007669"/>
    <property type="project" value="TreeGrafter"/>
</dbReference>
<name>J5TBL2_TRIAS</name>
<accession>J5TBL2</accession>
<dbReference type="SUPFAM" id="SSF55729">
    <property type="entry name" value="Acyl-CoA N-acyltransferases (Nat)"/>
    <property type="match status" value="1"/>
</dbReference>